<dbReference type="PANTHER" id="PTHR13774">
    <property type="entry name" value="PHENAZINE BIOSYNTHESIS PROTEIN"/>
    <property type="match status" value="1"/>
</dbReference>
<evidence type="ECO:0000256" key="1">
    <source>
        <dbReference type="ARBA" id="ARBA00008270"/>
    </source>
</evidence>
<protein>
    <recommendedName>
        <fullName evidence="6">Phenazine biosynthesis protein</fullName>
    </recommendedName>
</protein>
<reference evidence="5" key="1">
    <citation type="submission" date="2014-09" db="EMBL/GenBank/DDBJ databases">
        <title>Whole genome shotgun sequence of Streptomyces sp. NBRC 110027.</title>
        <authorList>
            <person name="Komaki H."/>
            <person name="Ichikawa N."/>
            <person name="Katano-Makiyama Y."/>
            <person name="Hosoyama A."/>
            <person name="Hashimoto M."/>
            <person name="Uohara A."/>
            <person name="Kitahashi Y."/>
            <person name="Ohji S."/>
            <person name="Kimura A."/>
            <person name="Yamazoe A."/>
            <person name="Igarashi Y."/>
            <person name="Fujita N."/>
        </authorList>
    </citation>
    <scope>NUCLEOTIDE SEQUENCE [LARGE SCALE GENOMIC DNA]</scope>
    <source>
        <strain evidence="5">NBRC 110027</strain>
    </source>
</reference>
<dbReference type="SUPFAM" id="SSF54506">
    <property type="entry name" value="Diaminopimelate epimerase-like"/>
    <property type="match status" value="1"/>
</dbReference>
<comment type="similarity">
    <text evidence="1">Belongs to the PhzF family.</text>
</comment>
<dbReference type="Pfam" id="PF02567">
    <property type="entry name" value="PhzC-PhzF"/>
    <property type="match status" value="1"/>
</dbReference>
<dbReference type="Gene3D" id="3.10.310.10">
    <property type="entry name" value="Diaminopimelate Epimerase, Chain A, domain 1"/>
    <property type="match status" value="2"/>
</dbReference>
<dbReference type="AlphaFoldDB" id="A0A0P4R506"/>
<gene>
    <name evidence="4" type="ORF">TPA0598_03_04100</name>
</gene>
<dbReference type="EMBL" id="BBNO01000003">
    <property type="protein sequence ID" value="GAO07949.1"/>
    <property type="molecule type" value="Genomic_DNA"/>
</dbReference>
<reference evidence="4 5" key="2">
    <citation type="journal article" date="2015" name="Stand. Genomic Sci.">
        <title>Draft genome sequence of marine-derived Streptomyces sp. TP-A0598, a producer of anti-MRSA antibiotic lydicamycins.</title>
        <authorList>
            <person name="Komaki H."/>
            <person name="Ichikawa N."/>
            <person name="Hosoyama A."/>
            <person name="Fujita N."/>
            <person name="Igarashi Y."/>
        </authorList>
    </citation>
    <scope>NUCLEOTIDE SEQUENCE [LARGE SCALE GENOMIC DNA]</scope>
    <source>
        <strain evidence="4 5">NBRC 110027</strain>
    </source>
</reference>
<dbReference type="InterPro" id="IPR003719">
    <property type="entry name" value="Phenazine_PhzF-like"/>
</dbReference>
<dbReference type="GO" id="GO:0005737">
    <property type="term" value="C:cytoplasm"/>
    <property type="evidence" value="ECO:0007669"/>
    <property type="project" value="TreeGrafter"/>
</dbReference>
<evidence type="ECO:0000256" key="3">
    <source>
        <dbReference type="PIRSR" id="PIRSR016184-1"/>
    </source>
</evidence>
<dbReference type="NCBIfam" id="TIGR00654">
    <property type="entry name" value="PhzF_family"/>
    <property type="match status" value="1"/>
</dbReference>
<keyword evidence="2" id="KW-0413">Isomerase</keyword>
<keyword evidence="5" id="KW-1185">Reference proteome</keyword>
<dbReference type="Proteomes" id="UP000048965">
    <property type="component" value="Unassembled WGS sequence"/>
</dbReference>
<evidence type="ECO:0000313" key="5">
    <source>
        <dbReference type="Proteomes" id="UP000048965"/>
    </source>
</evidence>
<feature type="active site" evidence="3">
    <location>
        <position position="44"/>
    </location>
</feature>
<organism evidence="4 5">
    <name type="scientific">Streptomyces lydicamycinicus</name>
    <dbReference type="NCBI Taxonomy" id="1546107"/>
    <lineage>
        <taxon>Bacteria</taxon>
        <taxon>Bacillati</taxon>
        <taxon>Actinomycetota</taxon>
        <taxon>Actinomycetes</taxon>
        <taxon>Kitasatosporales</taxon>
        <taxon>Streptomycetaceae</taxon>
        <taxon>Streptomyces</taxon>
    </lineage>
</organism>
<sequence>MRAFIVDAFTDRPFAGNPAGVCLLDQPADAAWMQRVAAEFNLSETAFVHRTAENTYGLRWFTPTVEVDLCGHATLATAHVLHTTRSATPDAPLHFTTLSGVLTARQHRRGAISLDFPADAPTATPVPPLLAEALGAEPQWTGRARNDLLVELPDAATVRDLTPDIAALADFSGRAVIVTASAPNDTDHDFVSRVFAPAAGIPEDPVTGAAHCVLAPHWAERLGRTALNGRQLSPRGGRVGVDLRDDRVTLLGHAVTVFTGELTP</sequence>
<dbReference type="PIRSF" id="PIRSF016184">
    <property type="entry name" value="PhzC_PhzF"/>
    <property type="match status" value="1"/>
</dbReference>
<name>A0A0P4R506_9ACTN</name>
<dbReference type="OrthoDB" id="9788221at2"/>
<evidence type="ECO:0000313" key="4">
    <source>
        <dbReference type="EMBL" id="GAO07949.1"/>
    </source>
</evidence>
<proteinExistence type="inferred from homology"/>
<dbReference type="PANTHER" id="PTHR13774:SF17">
    <property type="entry name" value="PHENAZINE BIOSYNTHESIS-LIKE DOMAIN-CONTAINING PROTEIN"/>
    <property type="match status" value="1"/>
</dbReference>
<evidence type="ECO:0008006" key="6">
    <source>
        <dbReference type="Google" id="ProtNLM"/>
    </source>
</evidence>
<dbReference type="GO" id="GO:0016853">
    <property type="term" value="F:isomerase activity"/>
    <property type="evidence" value="ECO:0007669"/>
    <property type="project" value="UniProtKB-KW"/>
</dbReference>
<evidence type="ECO:0000256" key="2">
    <source>
        <dbReference type="ARBA" id="ARBA00023235"/>
    </source>
</evidence>
<dbReference type="RefSeq" id="WP_042152885.1">
    <property type="nucleotide sequence ID" value="NZ_BBNO01000003.1"/>
</dbReference>
<comment type="caution">
    <text evidence="4">The sequence shown here is derived from an EMBL/GenBank/DDBJ whole genome shotgun (WGS) entry which is preliminary data.</text>
</comment>
<accession>A0A0P4R506</accession>